<dbReference type="InterPro" id="IPR025673">
    <property type="entry name" value="PCYCGC"/>
</dbReference>
<protein>
    <recommendedName>
        <fullName evidence="3">Lipoprotein</fullName>
    </recommendedName>
</protein>
<comment type="caution">
    <text evidence="1">The sequence shown here is derived from an EMBL/GenBank/DDBJ whole genome shotgun (WGS) entry which is preliminary data.</text>
</comment>
<sequence length="163" mass="17517">MKKLAISAIGIGMLVLSACGQGQTSHESHESHASYAANGDLREVTASTAKLPTFLDGQSEAVRVAYQVAGTLDDTLQWIPCYCGCGDSAGHQSNLNCFIHEIREDGTVEWDDHGTRCGVCVQIAVESAHLKQQGKSNLEIRQYIDGKYETGYAKPTDTPMPAA</sequence>
<dbReference type="OrthoDB" id="2654667at2"/>
<dbReference type="Proteomes" id="UP000316330">
    <property type="component" value="Unassembled WGS sequence"/>
</dbReference>
<dbReference type="PROSITE" id="PS51257">
    <property type="entry name" value="PROKAR_LIPOPROTEIN"/>
    <property type="match status" value="1"/>
</dbReference>
<evidence type="ECO:0000313" key="1">
    <source>
        <dbReference type="EMBL" id="TVY04607.1"/>
    </source>
</evidence>
<keyword evidence="2" id="KW-1185">Reference proteome</keyword>
<dbReference type="AlphaFoldDB" id="A0A559JXP1"/>
<organism evidence="1 2">
    <name type="scientific">Cohnella terricola</name>
    <dbReference type="NCBI Taxonomy" id="1289167"/>
    <lineage>
        <taxon>Bacteria</taxon>
        <taxon>Bacillati</taxon>
        <taxon>Bacillota</taxon>
        <taxon>Bacilli</taxon>
        <taxon>Bacillales</taxon>
        <taxon>Paenibacillaceae</taxon>
        <taxon>Cohnella</taxon>
    </lineage>
</organism>
<gene>
    <name evidence="1" type="ORF">FPZ45_00035</name>
</gene>
<dbReference type="EMBL" id="VNJJ01000001">
    <property type="protein sequence ID" value="TVY04607.1"/>
    <property type="molecule type" value="Genomic_DNA"/>
</dbReference>
<accession>A0A559JXP1</accession>
<name>A0A559JXP1_9BACL</name>
<evidence type="ECO:0000313" key="2">
    <source>
        <dbReference type="Proteomes" id="UP000316330"/>
    </source>
</evidence>
<proteinExistence type="predicted"/>
<reference evidence="1 2" key="1">
    <citation type="submission" date="2019-07" db="EMBL/GenBank/DDBJ databases">
        <authorList>
            <person name="Kim J."/>
        </authorList>
    </citation>
    <scope>NUCLEOTIDE SEQUENCE [LARGE SCALE GENOMIC DNA]</scope>
    <source>
        <strain evidence="1 2">G13</strain>
    </source>
</reference>
<dbReference type="Pfam" id="PF13798">
    <property type="entry name" value="PCYCGC"/>
    <property type="match status" value="1"/>
</dbReference>
<dbReference type="RefSeq" id="WP_144698290.1">
    <property type="nucleotide sequence ID" value="NZ_VNJJ01000001.1"/>
</dbReference>
<evidence type="ECO:0008006" key="3">
    <source>
        <dbReference type="Google" id="ProtNLM"/>
    </source>
</evidence>